<feature type="transmembrane region" description="Helical" evidence="1">
    <location>
        <begin position="79"/>
        <end position="102"/>
    </location>
</feature>
<feature type="transmembrane region" description="Helical" evidence="1">
    <location>
        <begin position="12"/>
        <end position="28"/>
    </location>
</feature>
<evidence type="ECO:0000259" key="2">
    <source>
        <dbReference type="Pfam" id="PF07885"/>
    </source>
</evidence>
<keyword evidence="3" id="KW-0407">Ion channel</keyword>
<dbReference type="GO" id="GO:0034220">
    <property type="term" value="P:monoatomic ion transmembrane transport"/>
    <property type="evidence" value="ECO:0007669"/>
    <property type="project" value="UniProtKB-KW"/>
</dbReference>
<keyword evidence="1" id="KW-0472">Membrane</keyword>
<evidence type="ECO:0000256" key="1">
    <source>
        <dbReference type="SAM" id="Phobius"/>
    </source>
</evidence>
<reference evidence="3 4" key="1">
    <citation type="submission" date="2024-09" db="EMBL/GenBank/DDBJ databases">
        <authorList>
            <person name="Sun Q."/>
            <person name="Mori K."/>
        </authorList>
    </citation>
    <scope>NUCLEOTIDE SEQUENCE [LARGE SCALE GENOMIC DNA]</scope>
    <source>
        <strain evidence="3 4">TBRC 2205</strain>
    </source>
</reference>
<name>A0ABV6NYM2_9ACTN</name>
<protein>
    <submittedName>
        <fullName evidence="3">Potassium channel family protein</fullName>
    </submittedName>
</protein>
<dbReference type="InterPro" id="IPR013099">
    <property type="entry name" value="K_chnl_dom"/>
</dbReference>
<gene>
    <name evidence="3" type="ORF">ACFFHU_17270</name>
</gene>
<dbReference type="PRINTS" id="PR00169">
    <property type="entry name" value="KCHANNEL"/>
</dbReference>
<keyword evidence="1" id="KW-1133">Transmembrane helix</keyword>
<feature type="transmembrane region" description="Helical" evidence="1">
    <location>
        <begin position="139"/>
        <end position="160"/>
    </location>
</feature>
<dbReference type="Pfam" id="PF07885">
    <property type="entry name" value="Ion_trans_2"/>
    <property type="match status" value="1"/>
</dbReference>
<dbReference type="EMBL" id="JBHLUE010000013">
    <property type="protein sequence ID" value="MFC0565875.1"/>
    <property type="molecule type" value="Genomic_DNA"/>
</dbReference>
<keyword evidence="3" id="KW-0406">Ion transport</keyword>
<keyword evidence="4" id="KW-1185">Reference proteome</keyword>
<dbReference type="Proteomes" id="UP001589894">
    <property type="component" value="Unassembled WGS sequence"/>
</dbReference>
<accession>A0ABV6NYM2</accession>
<sequence>MSPEPGYRRERWYALLTCLLVVLAYFVVPLRPDVSTPRLVLRGLATTAAVVVIAMLVFRQVRRQVSGAPTNALQDLLRLTVALVGGLVIFALADYVIVLSAPGQFVGLRTRVDALYFAVSTITTIGYGDVYARGQFARVFVMIQMLFSVGVVATGASILVKQFASRPRK</sequence>
<dbReference type="SUPFAM" id="SSF81324">
    <property type="entry name" value="Voltage-gated potassium channels"/>
    <property type="match status" value="1"/>
</dbReference>
<dbReference type="Gene3D" id="1.10.287.70">
    <property type="match status" value="1"/>
</dbReference>
<keyword evidence="3" id="KW-0813">Transport</keyword>
<evidence type="ECO:0000313" key="4">
    <source>
        <dbReference type="Proteomes" id="UP001589894"/>
    </source>
</evidence>
<keyword evidence="1" id="KW-0812">Transmembrane</keyword>
<evidence type="ECO:0000313" key="3">
    <source>
        <dbReference type="EMBL" id="MFC0565875.1"/>
    </source>
</evidence>
<organism evidence="3 4">
    <name type="scientific">Plantactinospora siamensis</name>
    <dbReference type="NCBI Taxonomy" id="555372"/>
    <lineage>
        <taxon>Bacteria</taxon>
        <taxon>Bacillati</taxon>
        <taxon>Actinomycetota</taxon>
        <taxon>Actinomycetes</taxon>
        <taxon>Micromonosporales</taxon>
        <taxon>Micromonosporaceae</taxon>
        <taxon>Plantactinospora</taxon>
    </lineage>
</organism>
<dbReference type="RefSeq" id="WP_377340154.1">
    <property type="nucleotide sequence ID" value="NZ_JBHLUE010000013.1"/>
</dbReference>
<feature type="domain" description="Potassium channel" evidence="2">
    <location>
        <begin position="84"/>
        <end position="162"/>
    </location>
</feature>
<feature type="transmembrane region" description="Helical" evidence="1">
    <location>
        <begin position="40"/>
        <end position="58"/>
    </location>
</feature>
<proteinExistence type="predicted"/>
<comment type="caution">
    <text evidence="3">The sequence shown here is derived from an EMBL/GenBank/DDBJ whole genome shotgun (WGS) entry which is preliminary data.</text>
</comment>